<comment type="caution">
    <text evidence="1">The sequence shown here is derived from an EMBL/GenBank/DDBJ whole genome shotgun (WGS) entry which is preliminary data.</text>
</comment>
<dbReference type="PATRIC" id="fig|1300345.3.peg.951"/>
<name>A0A0A2WJ75_9GAMM</name>
<keyword evidence="2" id="KW-1185">Reference proteome</keyword>
<dbReference type="STRING" id="1300345.LF41_2380"/>
<sequence length="59" mass="6724">MNYFTALVANGTKPEHAAVLVQMDELARFANREHPSYGRMYEAEQIADAAPTTDFYERD</sequence>
<proteinExistence type="predicted"/>
<dbReference type="RefSeq" id="WP_036166754.1">
    <property type="nucleotide sequence ID" value="NZ_JRKJ01000005.1"/>
</dbReference>
<dbReference type="AlphaFoldDB" id="A0A0A2WJ75"/>
<dbReference type="Proteomes" id="UP000030518">
    <property type="component" value="Unassembled WGS sequence"/>
</dbReference>
<gene>
    <name evidence="1" type="ORF">LF41_2380</name>
</gene>
<reference evidence="1 2" key="1">
    <citation type="submission" date="2014-09" db="EMBL/GenBank/DDBJ databases">
        <title>Genome sequences of Lysobacter dokdonensis DS-58.</title>
        <authorList>
            <person name="Kim J.F."/>
            <person name="Kwak M.-J."/>
        </authorList>
    </citation>
    <scope>NUCLEOTIDE SEQUENCE [LARGE SCALE GENOMIC DNA]</scope>
    <source>
        <strain evidence="1 2">DS-58</strain>
    </source>
</reference>
<evidence type="ECO:0000313" key="1">
    <source>
        <dbReference type="EMBL" id="KGQ19873.1"/>
    </source>
</evidence>
<protein>
    <submittedName>
        <fullName evidence="1">Uncharacterized protein</fullName>
    </submittedName>
</protein>
<evidence type="ECO:0000313" key="2">
    <source>
        <dbReference type="Proteomes" id="UP000030518"/>
    </source>
</evidence>
<organism evidence="1 2">
    <name type="scientific">Lysobacter dokdonensis DS-58</name>
    <dbReference type="NCBI Taxonomy" id="1300345"/>
    <lineage>
        <taxon>Bacteria</taxon>
        <taxon>Pseudomonadati</taxon>
        <taxon>Pseudomonadota</taxon>
        <taxon>Gammaproteobacteria</taxon>
        <taxon>Lysobacterales</taxon>
        <taxon>Lysobacteraceae</taxon>
        <taxon>Noviluteimonas</taxon>
    </lineage>
</organism>
<accession>A0A0A2WJ75</accession>
<dbReference type="EMBL" id="JRKJ01000005">
    <property type="protein sequence ID" value="KGQ19873.1"/>
    <property type="molecule type" value="Genomic_DNA"/>
</dbReference>